<dbReference type="InParanoid" id="K1QKC1"/>
<organism evidence="1">
    <name type="scientific">Magallana gigas</name>
    <name type="common">Pacific oyster</name>
    <name type="synonym">Crassostrea gigas</name>
    <dbReference type="NCBI Taxonomy" id="29159"/>
    <lineage>
        <taxon>Eukaryota</taxon>
        <taxon>Metazoa</taxon>
        <taxon>Spiralia</taxon>
        <taxon>Lophotrochozoa</taxon>
        <taxon>Mollusca</taxon>
        <taxon>Bivalvia</taxon>
        <taxon>Autobranchia</taxon>
        <taxon>Pteriomorphia</taxon>
        <taxon>Ostreida</taxon>
        <taxon>Ostreoidea</taxon>
        <taxon>Ostreidae</taxon>
        <taxon>Magallana</taxon>
    </lineage>
</organism>
<sequence>MPGGVTWAQWTDTFALEGFTTDRGGHLCSSLSPFEPPEYSIDAWKVEVCNGGGAARDTH</sequence>
<evidence type="ECO:0000313" key="1">
    <source>
        <dbReference type="EMBL" id="EKC34268.1"/>
    </source>
</evidence>
<gene>
    <name evidence="1" type="ORF">CGI_10019980</name>
</gene>
<accession>K1QKC1</accession>
<reference evidence="1" key="1">
    <citation type="journal article" date="2012" name="Nature">
        <title>The oyster genome reveals stress adaptation and complexity of shell formation.</title>
        <authorList>
            <person name="Zhang G."/>
            <person name="Fang X."/>
            <person name="Guo X."/>
            <person name="Li L."/>
            <person name="Luo R."/>
            <person name="Xu F."/>
            <person name="Yang P."/>
            <person name="Zhang L."/>
            <person name="Wang X."/>
            <person name="Qi H."/>
            <person name="Xiong Z."/>
            <person name="Que H."/>
            <person name="Xie Y."/>
            <person name="Holland P.W."/>
            <person name="Paps J."/>
            <person name="Zhu Y."/>
            <person name="Wu F."/>
            <person name="Chen Y."/>
            <person name="Wang J."/>
            <person name="Peng C."/>
            <person name="Meng J."/>
            <person name="Yang L."/>
            <person name="Liu J."/>
            <person name="Wen B."/>
            <person name="Zhang N."/>
            <person name="Huang Z."/>
            <person name="Zhu Q."/>
            <person name="Feng Y."/>
            <person name="Mount A."/>
            <person name="Hedgecock D."/>
            <person name="Xu Z."/>
            <person name="Liu Y."/>
            <person name="Domazet-Loso T."/>
            <person name="Du Y."/>
            <person name="Sun X."/>
            <person name="Zhang S."/>
            <person name="Liu B."/>
            <person name="Cheng P."/>
            <person name="Jiang X."/>
            <person name="Li J."/>
            <person name="Fan D."/>
            <person name="Wang W."/>
            <person name="Fu W."/>
            <person name="Wang T."/>
            <person name="Wang B."/>
            <person name="Zhang J."/>
            <person name="Peng Z."/>
            <person name="Li Y."/>
            <person name="Li N."/>
            <person name="Wang J."/>
            <person name="Chen M."/>
            <person name="He Y."/>
            <person name="Tan F."/>
            <person name="Song X."/>
            <person name="Zheng Q."/>
            <person name="Huang R."/>
            <person name="Yang H."/>
            <person name="Du X."/>
            <person name="Chen L."/>
            <person name="Yang M."/>
            <person name="Gaffney P.M."/>
            <person name="Wang S."/>
            <person name="Luo L."/>
            <person name="She Z."/>
            <person name="Ming Y."/>
            <person name="Huang W."/>
            <person name="Zhang S."/>
            <person name="Huang B."/>
            <person name="Zhang Y."/>
            <person name="Qu T."/>
            <person name="Ni P."/>
            <person name="Miao G."/>
            <person name="Wang J."/>
            <person name="Wang Q."/>
            <person name="Steinberg C.E."/>
            <person name="Wang H."/>
            <person name="Li N."/>
            <person name="Qian L."/>
            <person name="Zhang G."/>
            <person name="Li Y."/>
            <person name="Yang H."/>
            <person name="Liu X."/>
            <person name="Wang J."/>
            <person name="Yin Y."/>
            <person name="Wang J."/>
        </authorList>
    </citation>
    <scope>NUCLEOTIDE SEQUENCE [LARGE SCALE GENOMIC DNA]</scope>
    <source>
        <strain evidence="1">05x7-T-G4-1.051#20</strain>
    </source>
</reference>
<dbReference type="HOGENOM" id="CLU_2963037_0_0_1"/>
<dbReference type="EMBL" id="JH818030">
    <property type="protein sequence ID" value="EKC34268.1"/>
    <property type="molecule type" value="Genomic_DNA"/>
</dbReference>
<dbReference type="AlphaFoldDB" id="K1QKC1"/>
<protein>
    <submittedName>
        <fullName evidence="1">Uncharacterized protein</fullName>
    </submittedName>
</protein>
<name>K1QKC1_MAGGI</name>
<proteinExistence type="predicted"/>